<dbReference type="SUPFAM" id="SSF52172">
    <property type="entry name" value="CheY-like"/>
    <property type="match status" value="1"/>
</dbReference>
<keyword evidence="3" id="KW-0804">Transcription</keyword>
<dbReference type="RefSeq" id="XP_056690739.1">
    <property type="nucleotide sequence ID" value="XM_056834761.1"/>
</dbReference>
<reference evidence="5" key="2">
    <citation type="submission" date="2025-08" db="UniProtKB">
        <authorList>
            <consortium name="RefSeq"/>
        </authorList>
    </citation>
    <scope>IDENTIFICATION</scope>
    <source>
        <tissue evidence="5">Leaf</tissue>
    </source>
</reference>
<reference evidence="4" key="1">
    <citation type="journal article" date="2021" name="Nat. Commun.">
        <title>Genomic analyses provide insights into spinach domestication and the genetic basis of agronomic traits.</title>
        <authorList>
            <person name="Cai X."/>
            <person name="Sun X."/>
            <person name="Xu C."/>
            <person name="Sun H."/>
            <person name="Wang X."/>
            <person name="Ge C."/>
            <person name="Zhang Z."/>
            <person name="Wang Q."/>
            <person name="Fei Z."/>
            <person name="Jiao C."/>
            <person name="Wang Q."/>
        </authorList>
    </citation>
    <scope>NUCLEOTIDE SEQUENCE [LARGE SCALE GENOMIC DNA]</scope>
    <source>
        <strain evidence="4">cv. Varoflay</strain>
    </source>
</reference>
<evidence type="ECO:0000313" key="4">
    <source>
        <dbReference type="Proteomes" id="UP000813463"/>
    </source>
</evidence>
<evidence type="ECO:0000256" key="2">
    <source>
        <dbReference type="ARBA" id="ARBA00023015"/>
    </source>
</evidence>
<protein>
    <submittedName>
        <fullName evidence="5">Two-component response regulator ARR14</fullName>
    </submittedName>
</protein>
<keyword evidence="1" id="KW-0902">Two-component regulatory system</keyword>
<dbReference type="InterPro" id="IPR045279">
    <property type="entry name" value="ARR-like"/>
</dbReference>
<dbReference type="PANTHER" id="PTHR43874">
    <property type="entry name" value="TWO-COMPONENT RESPONSE REGULATOR"/>
    <property type="match status" value="1"/>
</dbReference>
<dbReference type="GeneID" id="110796967"/>
<proteinExistence type="predicted"/>
<keyword evidence="2" id="KW-0805">Transcription regulation</keyword>
<name>A0ABM3R542_SPIOL</name>
<dbReference type="Gene3D" id="3.40.50.2300">
    <property type="match status" value="1"/>
</dbReference>
<gene>
    <name evidence="5" type="primary">LOC110796967</name>
</gene>
<evidence type="ECO:0000313" key="5">
    <source>
        <dbReference type="RefSeq" id="XP_056690739.1"/>
    </source>
</evidence>
<keyword evidence="4" id="KW-1185">Reference proteome</keyword>
<dbReference type="Proteomes" id="UP000813463">
    <property type="component" value="Chromosome 1"/>
</dbReference>
<dbReference type="InterPro" id="IPR011006">
    <property type="entry name" value="CheY-like_superfamily"/>
</dbReference>
<organism evidence="4 5">
    <name type="scientific">Spinacia oleracea</name>
    <name type="common">Spinach</name>
    <dbReference type="NCBI Taxonomy" id="3562"/>
    <lineage>
        <taxon>Eukaryota</taxon>
        <taxon>Viridiplantae</taxon>
        <taxon>Streptophyta</taxon>
        <taxon>Embryophyta</taxon>
        <taxon>Tracheophyta</taxon>
        <taxon>Spermatophyta</taxon>
        <taxon>Magnoliopsida</taxon>
        <taxon>eudicotyledons</taxon>
        <taxon>Gunneridae</taxon>
        <taxon>Pentapetalae</taxon>
        <taxon>Caryophyllales</taxon>
        <taxon>Chenopodiaceae</taxon>
        <taxon>Chenopodioideae</taxon>
        <taxon>Anserineae</taxon>
        <taxon>Spinacia</taxon>
    </lineage>
</organism>
<evidence type="ECO:0000256" key="1">
    <source>
        <dbReference type="ARBA" id="ARBA00023012"/>
    </source>
</evidence>
<accession>A0ABM3R542</accession>
<evidence type="ECO:0000256" key="3">
    <source>
        <dbReference type="ARBA" id="ARBA00023163"/>
    </source>
</evidence>
<sequence>MAKFSLRRQPMVSDHLPPLSVVVFKLLVPRDGDQAMEASYSEFMVDAQTSATRVTKTNRAEYALSLLREKKNGFDIVISDVHMPNIDGFKLLEHVGLNKINRGAEMKGTDN</sequence>
<dbReference type="PANTHER" id="PTHR43874:SF67">
    <property type="entry name" value="TWO-COMPONENT RESPONSE REGULATOR ARR2"/>
    <property type="match status" value="1"/>
</dbReference>